<keyword evidence="4 6" id="KW-0133">Cell shape</keyword>
<dbReference type="AlphaFoldDB" id="A0A1F5HEJ2"/>
<dbReference type="GO" id="GO:0000902">
    <property type="term" value="P:cell morphogenesis"/>
    <property type="evidence" value="ECO:0007669"/>
    <property type="project" value="InterPro"/>
</dbReference>
<sequence>MLDQFLGFFSYDLGVDLGTVNTLVNIRGKGIAIREPSIVAQHKKSRKVIAIGQEARKMLGRTPGGIAVIRPLHNGVISDYDTTLSLLSYFVKKVHEKPGKYFSIPRPRMVIGVCTLASEVERRALLDVAYASGARSAFLIEEPIAAAIGAELPILDPVGSMIVDIGGGTCEIAVISLGGVVVGKCLKIAGDTMDMDIIRYVRSRYGLAIGEKTAEEIKIALGNAYPTKLEKEMVIRGRDLEKGLPKSVRLSSVQVREALSQSISTIVAAIREAIEDAPPELAADIAERGIVFCGGGSLISGLPKLVSSETRMPVSVASEPLSCVAKGTCVILENSEFLKKLKMNHQTFR</sequence>
<keyword evidence="1 6" id="KW-0963">Cytoplasm</keyword>
<keyword evidence="2 6" id="KW-0547">Nucleotide-binding</keyword>
<comment type="subcellular location">
    <subcellularLocation>
        <location evidence="6">Cytoplasm</location>
    </subcellularLocation>
    <text evidence="6">Membrane-associated.</text>
</comment>
<dbReference type="CDD" id="cd10225">
    <property type="entry name" value="ASKHA_NBD_MreB-like"/>
    <property type="match status" value="1"/>
</dbReference>
<dbReference type="EMBL" id="MFCA01000013">
    <property type="protein sequence ID" value="OGE02528.1"/>
    <property type="molecule type" value="Genomic_DNA"/>
</dbReference>
<evidence type="ECO:0000313" key="7">
    <source>
        <dbReference type="EMBL" id="OGE02528.1"/>
    </source>
</evidence>
<feature type="binding site" evidence="6">
    <location>
        <begin position="167"/>
        <end position="169"/>
    </location>
    <ligand>
        <name>ATP</name>
        <dbReference type="ChEBI" id="CHEBI:30616"/>
    </ligand>
</feature>
<name>A0A1F5HEJ2_9BACT</name>
<dbReference type="GO" id="GO:0005524">
    <property type="term" value="F:ATP binding"/>
    <property type="evidence" value="ECO:0007669"/>
    <property type="project" value="UniProtKB-KW"/>
</dbReference>
<evidence type="ECO:0000256" key="3">
    <source>
        <dbReference type="ARBA" id="ARBA00022840"/>
    </source>
</evidence>
<evidence type="ECO:0000256" key="4">
    <source>
        <dbReference type="ARBA" id="ARBA00022960"/>
    </source>
</evidence>
<dbReference type="InterPro" id="IPR043129">
    <property type="entry name" value="ATPase_NBD"/>
</dbReference>
<dbReference type="STRING" id="1797737.A2196_01415"/>
<evidence type="ECO:0000313" key="8">
    <source>
        <dbReference type="Proteomes" id="UP000176751"/>
    </source>
</evidence>
<comment type="caution">
    <text evidence="6">Lacks conserved residue(s) required for the propagation of feature annotation.</text>
</comment>
<dbReference type="PANTHER" id="PTHR42749">
    <property type="entry name" value="CELL SHAPE-DETERMINING PROTEIN MREB"/>
    <property type="match status" value="1"/>
</dbReference>
<dbReference type="NCBIfam" id="NF010539">
    <property type="entry name" value="PRK13927.1"/>
    <property type="match status" value="1"/>
</dbReference>
<feature type="binding site" evidence="6">
    <location>
        <begin position="295"/>
        <end position="298"/>
    </location>
    <ligand>
        <name>ATP</name>
        <dbReference type="ChEBI" id="CHEBI:30616"/>
    </ligand>
</feature>
<keyword evidence="3 6" id="KW-0067">ATP-binding</keyword>
<organism evidence="7 8">
    <name type="scientific">Candidatus Curtissbacteria bacterium RIFOXYA1_FULL_41_14</name>
    <dbReference type="NCBI Taxonomy" id="1797737"/>
    <lineage>
        <taxon>Bacteria</taxon>
        <taxon>Candidatus Curtissiibacteriota</taxon>
    </lineage>
</organism>
<gene>
    <name evidence="6" type="primary">mreB</name>
    <name evidence="7" type="ORF">A2196_01415</name>
</gene>
<dbReference type="PRINTS" id="PR01652">
    <property type="entry name" value="SHAPEPROTEIN"/>
</dbReference>
<dbReference type="SUPFAM" id="SSF53067">
    <property type="entry name" value="Actin-like ATPase domain"/>
    <property type="match status" value="2"/>
</dbReference>
<feature type="binding site" evidence="6">
    <location>
        <begin position="215"/>
        <end position="218"/>
    </location>
    <ligand>
        <name>ATP</name>
        <dbReference type="ChEBI" id="CHEBI:30616"/>
    </ligand>
</feature>
<comment type="caution">
    <text evidence="7">The sequence shown here is derived from an EMBL/GenBank/DDBJ whole genome shotgun (WGS) entry which is preliminary data.</text>
</comment>
<dbReference type="HAMAP" id="MF_02207">
    <property type="entry name" value="MreB"/>
    <property type="match status" value="1"/>
</dbReference>
<dbReference type="InterPro" id="IPR056546">
    <property type="entry name" value="MreB_MamK-like"/>
</dbReference>
<dbReference type="InterPro" id="IPR004753">
    <property type="entry name" value="MreB"/>
</dbReference>
<accession>A0A1F5HEJ2</accession>
<comment type="function">
    <text evidence="6">Forms membrane-associated dynamic filaments that are essential for cell shape determination. Acts by regulating cell wall synthesis and cell elongation, and thus cell shape. A feedback loop between cell geometry and MreB localization may maintain elongated cell shape by targeting cell wall growth to regions of negative cell wall curvature.</text>
</comment>
<protein>
    <recommendedName>
        <fullName evidence="6">Cell shape-determining protein MreB</fullName>
    </recommendedName>
</protein>
<evidence type="ECO:0000256" key="2">
    <source>
        <dbReference type="ARBA" id="ARBA00022741"/>
    </source>
</evidence>
<comment type="subunit">
    <text evidence="6">Forms polymers.</text>
</comment>
<dbReference type="Gene3D" id="3.30.420.40">
    <property type="match status" value="2"/>
</dbReference>
<dbReference type="NCBIfam" id="TIGR00904">
    <property type="entry name" value="mreB"/>
    <property type="match status" value="1"/>
</dbReference>
<evidence type="ECO:0000256" key="1">
    <source>
        <dbReference type="ARBA" id="ARBA00022490"/>
    </source>
</evidence>
<dbReference type="GO" id="GO:0008360">
    <property type="term" value="P:regulation of cell shape"/>
    <property type="evidence" value="ECO:0007669"/>
    <property type="project" value="UniProtKB-UniRule"/>
</dbReference>
<proteinExistence type="inferred from homology"/>
<evidence type="ECO:0000256" key="5">
    <source>
        <dbReference type="ARBA" id="ARBA00023458"/>
    </source>
</evidence>
<dbReference type="GO" id="GO:0005737">
    <property type="term" value="C:cytoplasm"/>
    <property type="evidence" value="ECO:0007669"/>
    <property type="project" value="UniProtKB-SubCell"/>
</dbReference>
<reference evidence="7 8" key="1">
    <citation type="journal article" date="2016" name="Nat. Commun.">
        <title>Thousands of microbial genomes shed light on interconnected biogeochemical processes in an aquifer system.</title>
        <authorList>
            <person name="Anantharaman K."/>
            <person name="Brown C.T."/>
            <person name="Hug L.A."/>
            <person name="Sharon I."/>
            <person name="Castelle C.J."/>
            <person name="Probst A.J."/>
            <person name="Thomas B.C."/>
            <person name="Singh A."/>
            <person name="Wilkins M.J."/>
            <person name="Karaoz U."/>
            <person name="Brodie E.L."/>
            <person name="Williams K.H."/>
            <person name="Hubbard S.S."/>
            <person name="Banfield J.F."/>
        </authorList>
    </citation>
    <scope>NUCLEOTIDE SEQUENCE [LARGE SCALE GENOMIC DNA]</scope>
</reference>
<dbReference type="Proteomes" id="UP000176751">
    <property type="component" value="Unassembled WGS sequence"/>
</dbReference>
<evidence type="ECO:0000256" key="6">
    <source>
        <dbReference type="HAMAP-Rule" id="MF_02207"/>
    </source>
</evidence>
<dbReference type="PANTHER" id="PTHR42749:SF1">
    <property type="entry name" value="CELL SHAPE-DETERMINING PROTEIN MREB"/>
    <property type="match status" value="1"/>
</dbReference>
<comment type="similarity">
    <text evidence="5 6">Belongs to the FtsA/MreB family.</text>
</comment>
<dbReference type="Pfam" id="PF06723">
    <property type="entry name" value="MreB_Mbl"/>
    <property type="match status" value="1"/>
</dbReference>